<evidence type="ECO:0000259" key="9">
    <source>
        <dbReference type="PROSITE" id="PS01124"/>
    </source>
</evidence>
<keyword evidence="3 8" id="KW-0597">Phosphoprotein</keyword>
<comment type="subcellular location">
    <subcellularLocation>
        <location evidence="1">Cytoplasm</location>
    </subcellularLocation>
</comment>
<gene>
    <name evidence="11" type="ORF">KCTCHS21_31650</name>
</gene>
<proteinExistence type="predicted"/>
<keyword evidence="2" id="KW-0963">Cytoplasm</keyword>
<feature type="domain" description="HTH araC/xylS-type" evidence="9">
    <location>
        <begin position="427"/>
        <end position="525"/>
    </location>
</feature>
<dbReference type="InterPro" id="IPR018062">
    <property type="entry name" value="HTH_AraC-typ_CS"/>
</dbReference>
<feature type="modified residue" description="4-aspartylphosphate" evidence="8">
    <location>
        <position position="65"/>
    </location>
</feature>
<dbReference type="AlphaFoldDB" id="A0A3T1D6Q6"/>
<keyword evidence="5" id="KW-0805">Transcription regulation</keyword>
<dbReference type="KEGG" id="cohn:KCTCHS21_31650"/>
<dbReference type="SUPFAM" id="SSF46689">
    <property type="entry name" value="Homeodomain-like"/>
    <property type="match status" value="2"/>
</dbReference>
<evidence type="ECO:0000256" key="5">
    <source>
        <dbReference type="ARBA" id="ARBA00023015"/>
    </source>
</evidence>
<name>A0A3T1D6Q6_9BACL</name>
<evidence type="ECO:0000256" key="1">
    <source>
        <dbReference type="ARBA" id="ARBA00004496"/>
    </source>
</evidence>
<dbReference type="InterPro" id="IPR001789">
    <property type="entry name" value="Sig_transdc_resp-reg_receiver"/>
</dbReference>
<dbReference type="PROSITE" id="PS00041">
    <property type="entry name" value="HTH_ARAC_FAMILY_1"/>
    <property type="match status" value="1"/>
</dbReference>
<dbReference type="EMBL" id="AP019400">
    <property type="protein sequence ID" value="BBI33766.1"/>
    <property type="molecule type" value="Genomic_DNA"/>
</dbReference>
<dbReference type="GO" id="GO:0000160">
    <property type="term" value="P:phosphorelay signal transduction system"/>
    <property type="evidence" value="ECO:0007669"/>
    <property type="project" value="UniProtKB-KW"/>
</dbReference>
<keyword evidence="12" id="KW-1185">Reference proteome</keyword>
<dbReference type="PROSITE" id="PS50110">
    <property type="entry name" value="RESPONSE_REGULATORY"/>
    <property type="match status" value="1"/>
</dbReference>
<keyword evidence="4" id="KW-0902">Two-component regulatory system</keyword>
<protein>
    <submittedName>
        <fullName evidence="11">AraC family transcriptional regulator</fullName>
    </submittedName>
</protein>
<evidence type="ECO:0000256" key="7">
    <source>
        <dbReference type="ARBA" id="ARBA00023163"/>
    </source>
</evidence>
<dbReference type="PRINTS" id="PR00032">
    <property type="entry name" value="HTHARAC"/>
</dbReference>
<organism evidence="11 12">
    <name type="scientific">Cohnella abietis</name>
    <dbReference type="NCBI Taxonomy" id="2507935"/>
    <lineage>
        <taxon>Bacteria</taxon>
        <taxon>Bacillati</taxon>
        <taxon>Bacillota</taxon>
        <taxon>Bacilli</taxon>
        <taxon>Bacillales</taxon>
        <taxon>Paenibacillaceae</taxon>
        <taxon>Cohnella</taxon>
    </lineage>
</organism>
<feature type="domain" description="Response regulatory" evidence="10">
    <location>
        <begin position="13"/>
        <end position="130"/>
    </location>
</feature>
<dbReference type="CDD" id="cd17536">
    <property type="entry name" value="REC_YesN-like"/>
    <property type="match status" value="1"/>
</dbReference>
<evidence type="ECO:0000313" key="12">
    <source>
        <dbReference type="Proteomes" id="UP000289856"/>
    </source>
</evidence>
<dbReference type="GO" id="GO:0003700">
    <property type="term" value="F:DNA-binding transcription factor activity"/>
    <property type="evidence" value="ECO:0007669"/>
    <property type="project" value="InterPro"/>
</dbReference>
<dbReference type="Pfam" id="PF00072">
    <property type="entry name" value="Response_reg"/>
    <property type="match status" value="1"/>
</dbReference>
<keyword evidence="6" id="KW-0238">DNA-binding</keyword>
<evidence type="ECO:0000256" key="8">
    <source>
        <dbReference type="PROSITE-ProRule" id="PRU00169"/>
    </source>
</evidence>
<keyword evidence="7" id="KW-0804">Transcription</keyword>
<dbReference type="GO" id="GO:0043565">
    <property type="term" value="F:sequence-specific DNA binding"/>
    <property type="evidence" value="ECO:0007669"/>
    <property type="project" value="InterPro"/>
</dbReference>
<evidence type="ECO:0000313" key="11">
    <source>
        <dbReference type="EMBL" id="BBI33766.1"/>
    </source>
</evidence>
<dbReference type="SMART" id="SM00448">
    <property type="entry name" value="REC"/>
    <property type="match status" value="1"/>
</dbReference>
<dbReference type="SMART" id="SM00342">
    <property type="entry name" value="HTH_ARAC"/>
    <property type="match status" value="1"/>
</dbReference>
<dbReference type="Pfam" id="PF12833">
    <property type="entry name" value="HTH_18"/>
    <property type="match status" value="1"/>
</dbReference>
<dbReference type="PANTHER" id="PTHR42713">
    <property type="entry name" value="HISTIDINE KINASE-RELATED"/>
    <property type="match status" value="1"/>
</dbReference>
<accession>A0A3T1D6Q6</accession>
<dbReference type="InterPro" id="IPR018060">
    <property type="entry name" value="HTH_AraC"/>
</dbReference>
<dbReference type="PANTHER" id="PTHR42713:SF3">
    <property type="entry name" value="TRANSCRIPTIONAL REGULATORY PROTEIN HPTR"/>
    <property type="match status" value="1"/>
</dbReference>
<evidence type="ECO:0000256" key="6">
    <source>
        <dbReference type="ARBA" id="ARBA00023125"/>
    </source>
</evidence>
<dbReference type="GO" id="GO:0005737">
    <property type="term" value="C:cytoplasm"/>
    <property type="evidence" value="ECO:0007669"/>
    <property type="project" value="UniProtKB-SubCell"/>
</dbReference>
<dbReference type="RefSeq" id="WP_232057850.1">
    <property type="nucleotide sequence ID" value="NZ_AP019400.1"/>
</dbReference>
<dbReference type="InterPro" id="IPR009057">
    <property type="entry name" value="Homeodomain-like_sf"/>
</dbReference>
<evidence type="ECO:0000256" key="4">
    <source>
        <dbReference type="ARBA" id="ARBA00023012"/>
    </source>
</evidence>
<dbReference type="InterPro" id="IPR020449">
    <property type="entry name" value="Tscrpt_reg_AraC-type_HTH"/>
</dbReference>
<evidence type="ECO:0000256" key="2">
    <source>
        <dbReference type="ARBA" id="ARBA00022490"/>
    </source>
</evidence>
<dbReference type="Gene3D" id="3.40.50.2300">
    <property type="match status" value="1"/>
</dbReference>
<evidence type="ECO:0000259" key="10">
    <source>
        <dbReference type="PROSITE" id="PS50110"/>
    </source>
</evidence>
<evidence type="ECO:0000256" key="3">
    <source>
        <dbReference type="ARBA" id="ARBA00022553"/>
    </source>
</evidence>
<sequence length="529" mass="61183">MTRVFPNSDRLIKLLIVDDEPVICEGLRYTIDWEELGVEVAGVAYDGEEALRFIENEEVNIVLTDIRMDGMDGLKLTEHLNISFPQIRVIIISGYEDFSYARQAIRMNVNDYLLKPVEIDELIKAIGKVIVGIKKEEASSDSVSANEDEQWLSNRIRNSPSYIKETVPAHLPISRYRMIATQLEHFSEWRSTVAPEQYALIQQQWIKSINDYLEAYSIRSISVFDHENLLYTLTITNIELGHEEWNDALEGLLESWRGEAPLYCGVSRVYDSLADTSIHCAEVTELLQYHVLEGNVILQAETLEQMVANRTLPDIDGAKSVQLFVPAMFKQDLDEVKTLVADLFQTFREHGFLLEEVVKQYDDISVLLRQRLRQSGLSLLEHSRKEPIDLMANNSYDSLQRIVEEEMGYLLLLIDKNGIDKSYWIIEKVKKYMAEHYRTDLKAFEVAAWLKITPSYFSLIFKQGTGKTFSEYMNELRIDHAKHLLASTHDKVFEISDQVGYKEYKYFVTVFKTYTGMTPKEYRVLNASR</sequence>
<dbReference type="InterPro" id="IPR011006">
    <property type="entry name" value="CheY-like_superfamily"/>
</dbReference>
<dbReference type="PROSITE" id="PS01124">
    <property type="entry name" value="HTH_ARAC_FAMILY_2"/>
    <property type="match status" value="1"/>
</dbReference>
<reference evidence="11 12" key="1">
    <citation type="submission" date="2019-01" db="EMBL/GenBank/DDBJ databases">
        <title>Complete genome sequence of Cohnella hallensis HS21 isolated from Korean fir (Abies koreana) rhizospheric soil.</title>
        <authorList>
            <person name="Jiang L."/>
            <person name="Kang S.W."/>
            <person name="Kim S."/>
            <person name="Jung J."/>
            <person name="Kim C.Y."/>
            <person name="Kim D.H."/>
            <person name="Kim S.W."/>
            <person name="Lee J."/>
        </authorList>
    </citation>
    <scope>NUCLEOTIDE SEQUENCE [LARGE SCALE GENOMIC DNA]</scope>
    <source>
        <strain evidence="11 12">HS21</strain>
    </source>
</reference>
<dbReference type="SUPFAM" id="SSF52172">
    <property type="entry name" value="CheY-like"/>
    <property type="match status" value="1"/>
</dbReference>
<dbReference type="Gene3D" id="1.10.10.60">
    <property type="entry name" value="Homeodomain-like"/>
    <property type="match status" value="2"/>
</dbReference>
<dbReference type="InterPro" id="IPR051552">
    <property type="entry name" value="HptR"/>
</dbReference>
<dbReference type="Proteomes" id="UP000289856">
    <property type="component" value="Chromosome"/>
</dbReference>